<feature type="signal peptide" evidence="1">
    <location>
        <begin position="1"/>
        <end position="24"/>
    </location>
</feature>
<name>A0A540L169_MALBA</name>
<dbReference type="InterPro" id="IPR025846">
    <property type="entry name" value="TBL_N"/>
</dbReference>
<protein>
    <recommendedName>
        <fullName evidence="2">Trichome birefringence-like N-terminal domain-containing protein</fullName>
    </recommendedName>
</protein>
<proteinExistence type="predicted"/>
<dbReference type="EMBL" id="VIEB01000818">
    <property type="protein sequence ID" value="TQD80234.1"/>
    <property type="molecule type" value="Genomic_DNA"/>
</dbReference>
<evidence type="ECO:0000259" key="2">
    <source>
        <dbReference type="Pfam" id="PF14416"/>
    </source>
</evidence>
<dbReference type="AlphaFoldDB" id="A0A540L169"/>
<dbReference type="Proteomes" id="UP000315295">
    <property type="component" value="Unassembled WGS sequence"/>
</dbReference>
<evidence type="ECO:0000313" key="3">
    <source>
        <dbReference type="EMBL" id="TQD80234.1"/>
    </source>
</evidence>
<dbReference type="PANTHER" id="PTHR32285:SF149">
    <property type="entry name" value="TRICHOME BIREFRINGENCE-LIKE N-TERMINAL DOMAIN-CONTAINING PROTEIN"/>
    <property type="match status" value="1"/>
</dbReference>
<dbReference type="STRING" id="106549.A0A540L169"/>
<organism evidence="3 4">
    <name type="scientific">Malus baccata</name>
    <name type="common">Siberian crab apple</name>
    <name type="synonym">Pyrus baccata</name>
    <dbReference type="NCBI Taxonomy" id="106549"/>
    <lineage>
        <taxon>Eukaryota</taxon>
        <taxon>Viridiplantae</taxon>
        <taxon>Streptophyta</taxon>
        <taxon>Embryophyta</taxon>
        <taxon>Tracheophyta</taxon>
        <taxon>Spermatophyta</taxon>
        <taxon>Magnoliopsida</taxon>
        <taxon>eudicotyledons</taxon>
        <taxon>Gunneridae</taxon>
        <taxon>Pentapetalae</taxon>
        <taxon>rosids</taxon>
        <taxon>fabids</taxon>
        <taxon>Rosales</taxon>
        <taxon>Rosaceae</taxon>
        <taxon>Amygdaloideae</taxon>
        <taxon>Maleae</taxon>
        <taxon>Malus</taxon>
    </lineage>
</organism>
<dbReference type="InterPro" id="IPR029962">
    <property type="entry name" value="TBL"/>
</dbReference>
<dbReference type="GO" id="GO:0005794">
    <property type="term" value="C:Golgi apparatus"/>
    <property type="evidence" value="ECO:0007669"/>
    <property type="project" value="TreeGrafter"/>
</dbReference>
<evidence type="ECO:0000256" key="1">
    <source>
        <dbReference type="SAM" id="SignalP"/>
    </source>
</evidence>
<comment type="caution">
    <text evidence="3">The sequence shown here is derived from an EMBL/GenBank/DDBJ whole genome shotgun (WGS) entry which is preliminary data.</text>
</comment>
<reference evidence="3 4" key="1">
    <citation type="journal article" date="2019" name="G3 (Bethesda)">
        <title>Sequencing of a Wild Apple (Malus baccata) Genome Unravels the Differences Between Cultivated and Wild Apple Species Regarding Disease Resistance and Cold Tolerance.</title>
        <authorList>
            <person name="Chen X."/>
        </authorList>
    </citation>
    <scope>NUCLEOTIDE SEQUENCE [LARGE SCALE GENOMIC DNA]</scope>
    <source>
        <strain evidence="4">cv. Shandingzi</strain>
        <tissue evidence="3">Leaves</tissue>
    </source>
</reference>
<feature type="domain" description="Trichome birefringence-like N-terminal" evidence="2">
    <location>
        <begin position="33"/>
        <end position="85"/>
    </location>
</feature>
<gene>
    <name evidence="3" type="ORF">C1H46_034215</name>
</gene>
<feature type="chain" id="PRO_5021993814" description="Trichome birefringence-like N-terminal domain-containing protein" evidence="1">
    <location>
        <begin position="25"/>
        <end position="103"/>
    </location>
</feature>
<keyword evidence="4" id="KW-1185">Reference proteome</keyword>
<dbReference type="Pfam" id="PF14416">
    <property type="entry name" value="PMR5N"/>
    <property type="match status" value="1"/>
</dbReference>
<sequence length="103" mass="11513">MASFAIGAAVVLLLLPLLHHQVHGGLVGSDINDCDVSHGNWVFDDSYPLYAAPSCPFIEKEFDCVGNGRPDKNYLKYRWQPFACSLPRYATIFNVIHAYCIHT</sequence>
<dbReference type="GO" id="GO:0016413">
    <property type="term" value="F:O-acetyltransferase activity"/>
    <property type="evidence" value="ECO:0007669"/>
    <property type="project" value="InterPro"/>
</dbReference>
<evidence type="ECO:0000313" key="4">
    <source>
        <dbReference type="Proteomes" id="UP000315295"/>
    </source>
</evidence>
<accession>A0A540L169</accession>
<keyword evidence="1" id="KW-0732">Signal</keyword>
<dbReference type="PANTHER" id="PTHR32285">
    <property type="entry name" value="PROTEIN TRICHOME BIREFRINGENCE-LIKE 9-RELATED"/>
    <property type="match status" value="1"/>
</dbReference>